<keyword evidence="2" id="KW-1185">Reference proteome</keyword>
<proteinExistence type="predicted"/>
<organism evidence="1 2">
    <name type="scientific">Scleroderma citrinum Foug A</name>
    <dbReference type="NCBI Taxonomy" id="1036808"/>
    <lineage>
        <taxon>Eukaryota</taxon>
        <taxon>Fungi</taxon>
        <taxon>Dikarya</taxon>
        <taxon>Basidiomycota</taxon>
        <taxon>Agaricomycotina</taxon>
        <taxon>Agaricomycetes</taxon>
        <taxon>Agaricomycetidae</taxon>
        <taxon>Boletales</taxon>
        <taxon>Sclerodermatineae</taxon>
        <taxon>Sclerodermataceae</taxon>
        <taxon>Scleroderma</taxon>
    </lineage>
</organism>
<sequence>MSMLHSSRSYTYLDAVDELPGFMPEGCKKLVLREQSFDWYSSQALNSKVYVLAATIGESPQVNSSERFSKFSVEMRCLHTPVSRRRSKMERRRGDNPFVMAEMAKNFKDVLEGSESRSSKFS</sequence>
<reference evidence="1 2" key="1">
    <citation type="submission" date="2014-04" db="EMBL/GenBank/DDBJ databases">
        <authorList>
            <consortium name="DOE Joint Genome Institute"/>
            <person name="Kuo A."/>
            <person name="Kohler A."/>
            <person name="Nagy L.G."/>
            <person name="Floudas D."/>
            <person name="Copeland A."/>
            <person name="Barry K.W."/>
            <person name="Cichocki N."/>
            <person name="Veneault-Fourrey C."/>
            <person name="LaButti K."/>
            <person name="Lindquist E.A."/>
            <person name="Lipzen A."/>
            <person name="Lundell T."/>
            <person name="Morin E."/>
            <person name="Murat C."/>
            <person name="Sun H."/>
            <person name="Tunlid A."/>
            <person name="Henrissat B."/>
            <person name="Grigoriev I.V."/>
            <person name="Hibbett D.S."/>
            <person name="Martin F."/>
            <person name="Nordberg H.P."/>
            <person name="Cantor M.N."/>
            <person name="Hua S.X."/>
        </authorList>
    </citation>
    <scope>NUCLEOTIDE SEQUENCE [LARGE SCALE GENOMIC DNA]</scope>
    <source>
        <strain evidence="1 2">Foug A</strain>
    </source>
</reference>
<dbReference type="HOGENOM" id="CLU_2028116_0_0_1"/>
<dbReference type="InParanoid" id="A0A0C2ZFE6"/>
<dbReference type="EMBL" id="KN822062">
    <property type="protein sequence ID" value="KIM60428.1"/>
    <property type="molecule type" value="Genomic_DNA"/>
</dbReference>
<accession>A0A0C2ZFE6</accession>
<dbReference type="AlphaFoldDB" id="A0A0C2ZFE6"/>
<name>A0A0C2ZFE6_9AGAM</name>
<evidence type="ECO:0000313" key="1">
    <source>
        <dbReference type="EMBL" id="KIM60428.1"/>
    </source>
</evidence>
<reference evidence="2" key="2">
    <citation type="submission" date="2015-01" db="EMBL/GenBank/DDBJ databases">
        <title>Evolutionary Origins and Diversification of the Mycorrhizal Mutualists.</title>
        <authorList>
            <consortium name="DOE Joint Genome Institute"/>
            <consortium name="Mycorrhizal Genomics Consortium"/>
            <person name="Kohler A."/>
            <person name="Kuo A."/>
            <person name="Nagy L.G."/>
            <person name="Floudas D."/>
            <person name="Copeland A."/>
            <person name="Barry K.W."/>
            <person name="Cichocki N."/>
            <person name="Veneault-Fourrey C."/>
            <person name="LaButti K."/>
            <person name="Lindquist E.A."/>
            <person name="Lipzen A."/>
            <person name="Lundell T."/>
            <person name="Morin E."/>
            <person name="Murat C."/>
            <person name="Riley R."/>
            <person name="Ohm R."/>
            <person name="Sun H."/>
            <person name="Tunlid A."/>
            <person name="Henrissat B."/>
            <person name="Grigoriev I.V."/>
            <person name="Hibbett D.S."/>
            <person name="Martin F."/>
        </authorList>
    </citation>
    <scope>NUCLEOTIDE SEQUENCE [LARGE SCALE GENOMIC DNA]</scope>
    <source>
        <strain evidence="2">Foug A</strain>
    </source>
</reference>
<evidence type="ECO:0000313" key="2">
    <source>
        <dbReference type="Proteomes" id="UP000053989"/>
    </source>
</evidence>
<dbReference type="Proteomes" id="UP000053989">
    <property type="component" value="Unassembled WGS sequence"/>
</dbReference>
<protein>
    <submittedName>
        <fullName evidence="1">Uncharacterized protein</fullName>
    </submittedName>
</protein>
<gene>
    <name evidence="1" type="ORF">SCLCIDRAFT_947467</name>
</gene>